<feature type="region of interest" description="Disordered" evidence="7">
    <location>
        <begin position="284"/>
        <end position="358"/>
    </location>
</feature>
<dbReference type="PANTHER" id="PTHR15427">
    <property type="entry name" value="EMILIN ELASTIN MICROFIBRIL INTERFACE-LOCATED PROTEIN ELASTIN MICROFIBRIL INTERFACER"/>
    <property type="match status" value="1"/>
</dbReference>
<dbReference type="Proteomes" id="UP001176940">
    <property type="component" value="Unassembled WGS sequence"/>
</dbReference>
<accession>A0ABN9M480</accession>
<evidence type="ECO:0000256" key="3">
    <source>
        <dbReference type="ARBA" id="ARBA00022530"/>
    </source>
</evidence>
<dbReference type="InterPro" id="IPR001073">
    <property type="entry name" value="C1q_dom"/>
</dbReference>
<sequence>MWSKQRRNYRGRPCYRARRVRKVNTVTKELVGFPDSQESQEKQGHVIAQLEELLAPEQDAARVRREEVVFNGSKGLSVRAVNTRFRSHGGGVGDGTESALLQARINLTTHLLLARLSIQILRDLATQVAAIAGLSAPAEASQAVFRELSTFLSRGSFREPRSSNGREDFLATFETATSIFGALSQDEDASSSKGYLLFREASEHEFLGCLFGLLLYQPHGRANSFNKNHLVDPALLVASVIRCTIAPVMNDYLADRACTTSGEIGPKGEKGNLGLAGMKGQKGNKGDICENGTKGDRGEKGEQGLNGIDGEKGDRGEMGDIGEKGNHGETGEKGEIGETGERGLKGDKGIKGDAGLNGMNGFQGEIGEKGELGQKGDKGEIGPPGLIGSPGPKGNFGLKGVRGLPGKKGSRGLKGSKGENHKPTRSAFTVGLSKPFPAPNAPVKFDRILYNEQDEYNPTTGKFNCTVSGTYVFAFHVTVRGRPARISIVAQNKKMFKSRETLYGQEIDQASAMLVLKLNVGDQVWLEVSRDWNGIYVSNDDDSIFTGFLLYPDDTVETQLT</sequence>
<dbReference type="EMBL" id="CAUEEQ010040618">
    <property type="protein sequence ID" value="CAJ0955689.1"/>
    <property type="molecule type" value="Genomic_DNA"/>
</dbReference>
<evidence type="ECO:0000256" key="6">
    <source>
        <dbReference type="ARBA" id="ARBA00023180"/>
    </source>
</evidence>
<dbReference type="InterPro" id="IPR050392">
    <property type="entry name" value="Collagen/C1q_domain"/>
</dbReference>
<evidence type="ECO:0000256" key="7">
    <source>
        <dbReference type="SAM" id="MobiDB-lite"/>
    </source>
</evidence>
<evidence type="ECO:0000256" key="1">
    <source>
        <dbReference type="ARBA" id="ARBA00004498"/>
    </source>
</evidence>
<gene>
    <name evidence="9" type="ORF">RIMI_LOCUS15225578</name>
</gene>
<comment type="subcellular location">
    <subcellularLocation>
        <location evidence="1">Secreted</location>
        <location evidence="1">Extracellular space</location>
        <location evidence="1">Extracellular matrix</location>
    </subcellularLocation>
</comment>
<proteinExistence type="predicted"/>
<dbReference type="PANTHER" id="PTHR15427:SF51">
    <property type="entry name" value="OTOLIN 1"/>
    <property type="match status" value="1"/>
</dbReference>
<keyword evidence="4" id="KW-0732">Signal</keyword>
<dbReference type="Gene3D" id="2.60.120.40">
    <property type="match status" value="1"/>
</dbReference>
<dbReference type="Pfam" id="PF01391">
    <property type="entry name" value="Collagen"/>
    <property type="match status" value="2"/>
</dbReference>
<comment type="caution">
    <text evidence="9">The sequence shown here is derived from an EMBL/GenBank/DDBJ whole genome shotgun (WGS) entry which is preliminary data.</text>
</comment>
<dbReference type="InterPro" id="IPR008160">
    <property type="entry name" value="Collagen"/>
</dbReference>
<keyword evidence="5" id="KW-0176">Collagen</keyword>
<feature type="compositionally biased region" description="Basic and acidic residues" evidence="7">
    <location>
        <begin position="284"/>
        <end position="302"/>
    </location>
</feature>
<feature type="region of interest" description="Disordered" evidence="7">
    <location>
        <begin position="386"/>
        <end position="433"/>
    </location>
</feature>
<keyword evidence="2" id="KW-0964">Secreted</keyword>
<evidence type="ECO:0000313" key="9">
    <source>
        <dbReference type="EMBL" id="CAJ0955689.1"/>
    </source>
</evidence>
<name>A0ABN9M480_9NEOB</name>
<evidence type="ECO:0000259" key="8">
    <source>
        <dbReference type="PROSITE" id="PS50871"/>
    </source>
</evidence>
<keyword evidence="10" id="KW-1185">Reference proteome</keyword>
<feature type="domain" description="C1q" evidence="8">
    <location>
        <begin position="421"/>
        <end position="556"/>
    </location>
</feature>
<feature type="compositionally biased region" description="Basic and acidic residues" evidence="7">
    <location>
        <begin position="309"/>
        <end position="351"/>
    </location>
</feature>
<evidence type="ECO:0000256" key="5">
    <source>
        <dbReference type="ARBA" id="ARBA00023119"/>
    </source>
</evidence>
<evidence type="ECO:0000256" key="4">
    <source>
        <dbReference type="ARBA" id="ARBA00022729"/>
    </source>
</evidence>
<evidence type="ECO:0000256" key="2">
    <source>
        <dbReference type="ARBA" id="ARBA00022525"/>
    </source>
</evidence>
<evidence type="ECO:0000313" key="10">
    <source>
        <dbReference type="Proteomes" id="UP001176940"/>
    </source>
</evidence>
<organism evidence="9 10">
    <name type="scientific">Ranitomeya imitator</name>
    <name type="common">mimic poison frog</name>
    <dbReference type="NCBI Taxonomy" id="111125"/>
    <lineage>
        <taxon>Eukaryota</taxon>
        <taxon>Metazoa</taxon>
        <taxon>Chordata</taxon>
        <taxon>Craniata</taxon>
        <taxon>Vertebrata</taxon>
        <taxon>Euteleostomi</taxon>
        <taxon>Amphibia</taxon>
        <taxon>Batrachia</taxon>
        <taxon>Anura</taxon>
        <taxon>Neobatrachia</taxon>
        <taxon>Hyloidea</taxon>
        <taxon>Dendrobatidae</taxon>
        <taxon>Dendrobatinae</taxon>
        <taxon>Ranitomeya</taxon>
    </lineage>
</organism>
<dbReference type="SUPFAM" id="SSF49842">
    <property type="entry name" value="TNF-like"/>
    <property type="match status" value="1"/>
</dbReference>
<reference evidence="9" key="1">
    <citation type="submission" date="2023-07" db="EMBL/GenBank/DDBJ databases">
        <authorList>
            <person name="Stuckert A."/>
        </authorList>
    </citation>
    <scope>NUCLEOTIDE SEQUENCE</scope>
</reference>
<keyword evidence="6" id="KW-0325">Glycoprotein</keyword>
<dbReference type="InterPro" id="IPR008983">
    <property type="entry name" value="Tumour_necrosis_fac-like_dom"/>
</dbReference>
<dbReference type="Pfam" id="PF00386">
    <property type="entry name" value="C1q"/>
    <property type="match status" value="1"/>
</dbReference>
<protein>
    <recommendedName>
        <fullName evidence="8">C1q domain-containing protein</fullName>
    </recommendedName>
</protein>
<dbReference type="PRINTS" id="PR00007">
    <property type="entry name" value="COMPLEMNTC1Q"/>
</dbReference>
<dbReference type="PROSITE" id="PS50871">
    <property type="entry name" value="C1Q"/>
    <property type="match status" value="1"/>
</dbReference>
<dbReference type="SMART" id="SM00110">
    <property type="entry name" value="C1Q"/>
    <property type="match status" value="1"/>
</dbReference>
<keyword evidence="3" id="KW-0272">Extracellular matrix</keyword>